<gene>
    <name evidence="6" type="ORF">SAMN05443545_101640</name>
</gene>
<name>A0A1H2SSA0_9GAMM</name>
<organism evidence="6 7">
    <name type="scientific">Aidingimonas halophila</name>
    <dbReference type="NCBI Taxonomy" id="574349"/>
    <lineage>
        <taxon>Bacteria</taxon>
        <taxon>Pseudomonadati</taxon>
        <taxon>Pseudomonadota</taxon>
        <taxon>Gammaproteobacteria</taxon>
        <taxon>Oceanospirillales</taxon>
        <taxon>Halomonadaceae</taxon>
        <taxon>Aidingimonas</taxon>
    </lineage>
</organism>
<accession>A0A1H2SSA0</accession>
<evidence type="ECO:0000256" key="4">
    <source>
        <dbReference type="ARBA" id="ARBA00023163"/>
    </source>
</evidence>
<dbReference type="STRING" id="574349.SAMN05443545_101640"/>
<sequence length="320" mass="36216">MTRSAYGFDLRSMEIFVETLERGSQTAAANALGLKQSTVSQSLSNLEAALGVTLLKRQSRPLEPTGAGRFFYDRAKRLLGEARSTRRELMSQTFGRLHQVRVAMVDSLATAVGQPLIEAIKRHTDDYTLTTGLSHMHGHSLLTRHVDIIISDDRLENYDGLERHPILGEPFVLVLPSAWDGPVDNLRWLARHLDFVRYTPQSLIGQSIERHLRLHQFELPVRLHLDNTFAVLSLVNAGAGWTITTPLCLYQAGLEHLDVRVVELPTSPLRRELTLVSRRDELGNLPSQLARESRRLLERHFRRSLGDTIPELARHIDITH</sequence>
<keyword evidence="4" id="KW-0804">Transcription</keyword>
<dbReference type="Pfam" id="PF00126">
    <property type="entry name" value="HTH_1"/>
    <property type="match status" value="1"/>
</dbReference>
<dbReference type="Gene3D" id="1.10.10.10">
    <property type="entry name" value="Winged helix-like DNA-binding domain superfamily/Winged helix DNA-binding domain"/>
    <property type="match status" value="1"/>
</dbReference>
<protein>
    <submittedName>
        <fullName evidence="6">DNA-binding transcriptional regulator, LysR family</fullName>
    </submittedName>
</protein>
<dbReference type="InterPro" id="IPR005119">
    <property type="entry name" value="LysR_subst-bd"/>
</dbReference>
<reference evidence="6 7" key="1">
    <citation type="submission" date="2016-10" db="EMBL/GenBank/DDBJ databases">
        <authorList>
            <person name="de Groot N.N."/>
        </authorList>
    </citation>
    <scope>NUCLEOTIDE SEQUENCE [LARGE SCALE GENOMIC DNA]</scope>
    <source>
        <strain evidence="6 7">DSM 19219</strain>
    </source>
</reference>
<dbReference type="GO" id="GO:0000976">
    <property type="term" value="F:transcription cis-regulatory region binding"/>
    <property type="evidence" value="ECO:0007669"/>
    <property type="project" value="TreeGrafter"/>
</dbReference>
<comment type="similarity">
    <text evidence="1">Belongs to the LysR transcriptional regulatory family.</text>
</comment>
<evidence type="ECO:0000313" key="6">
    <source>
        <dbReference type="EMBL" id="SDW34541.1"/>
    </source>
</evidence>
<dbReference type="Gene3D" id="3.40.190.290">
    <property type="match status" value="1"/>
</dbReference>
<keyword evidence="7" id="KW-1185">Reference proteome</keyword>
<dbReference type="GO" id="GO:0003700">
    <property type="term" value="F:DNA-binding transcription factor activity"/>
    <property type="evidence" value="ECO:0007669"/>
    <property type="project" value="InterPro"/>
</dbReference>
<evidence type="ECO:0000259" key="5">
    <source>
        <dbReference type="PROSITE" id="PS50931"/>
    </source>
</evidence>
<dbReference type="FunFam" id="1.10.10.10:FF:000001">
    <property type="entry name" value="LysR family transcriptional regulator"/>
    <property type="match status" value="1"/>
</dbReference>
<dbReference type="PROSITE" id="PS50931">
    <property type="entry name" value="HTH_LYSR"/>
    <property type="match status" value="1"/>
</dbReference>
<dbReference type="PANTHER" id="PTHR30126:SF39">
    <property type="entry name" value="HTH-TYPE TRANSCRIPTIONAL REGULATOR CYSL"/>
    <property type="match status" value="1"/>
</dbReference>
<dbReference type="InterPro" id="IPR000847">
    <property type="entry name" value="LysR_HTH_N"/>
</dbReference>
<dbReference type="SUPFAM" id="SSF53850">
    <property type="entry name" value="Periplasmic binding protein-like II"/>
    <property type="match status" value="1"/>
</dbReference>
<evidence type="ECO:0000256" key="2">
    <source>
        <dbReference type="ARBA" id="ARBA00023015"/>
    </source>
</evidence>
<dbReference type="PANTHER" id="PTHR30126">
    <property type="entry name" value="HTH-TYPE TRANSCRIPTIONAL REGULATOR"/>
    <property type="match status" value="1"/>
</dbReference>
<dbReference type="RefSeq" id="WP_092568019.1">
    <property type="nucleotide sequence ID" value="NZ_BMXH01000001.1"/>
</dbReference>
<dbReference type="InterPro" id="IPR036390">
    <property type="entry name" value="WH_DNA-bd_sf"/>
</dbReference>
<evidence type="ECO:0000256" key="3">
    <source>
        <dbReference type="ARBA" id="ARBA00023125"/>
    </source>
</evidence>
<evidence type="ECO:0000313" key="7">
    <source>
        <dbReference type="Proteomes" id="UP000198500"/>
    </source>
</evidence>
<proteinExistence type="inferred from homology"/>
<dbReference type="EMBL" id="FNNI01000001">
    <property type="protein sequence ID" value="SDW34541.1"/>
    <property type="molecule type" value="Genomic_DNA"/>
</dbReference>
<keyword evidence="3 6" id="KW-0238">DNA-binding</keyword>
<dbReference type="OrthoDB" id="6113677at2"/>
<dbReference type="SUPFAM" id="SSF46785">
    <property type="entry name" value="Winged helix' DNA-binding domain"/>
    <property type="match status" value="1"/>
</dbReference>
<dbReference type="Proteomes" id="UP000198500">
    <property type="component" value="Unassembled WGS sequence"/>
</dbReference>
<dbReference type="AlphaFoldDB" id="A0A1H2SSA0"/>
<dbReference type="CDD" id="cd05466">
    <property type="entry name" value="PBP2_LTTR_substrate"/>
    <property type="match status" value="1"/>
</dbReference>
<dbReference type="Pfam" id="PF03466">
    <property type="entry name" value="LysR_substrate"/>
    <property type="match status" value="1"/>
</dbReference>
<dbReference type="InterPro" id="IPR036388">
    <property type="entry name" value="WH-like_DNA-bd_sf"/>
</dbReference>
<evidence type="ECO:0000256" key="1">
    <source>
        <dbReference type="ARBA" id="ARBA00009437"/>
    </source>
</evidence>
<feature type="domain" description="HTH lysR-type" evidence="5">
    <location>
        <begin position="8"/>
        <end position="65"/>
    </location>
</feature>
<keyword evidence="2" id="KW-0805">Transcription regulation</keyword>